<evidence type="ECO:0000313" key="2">
    <source>
        <dbReference type="EMBL" id="TCV87454.1"/>
    </source>
</evidence>
<dbReference type="OrthoDB" id="1114505at2"/>
<dbReference type="EMBL" id="SMCO01000005">
    <property type="protein sequence ID" value="TCV87454.1"/>
    <property type="molecule type" value="Genomic_DNA"/>
</dbReference>
<dbReference type="CDD" id="cd06153">
    <property type="entry name" value="YjgF_YER057c_UK114_like_5"/>
    <property type="match status" value="1"/>
</dbReference>
<reference evidence="2 3" key="1">
    <citation type="submission" date="2019-03" db="EMBL/GenBank/DDBJ databases">
        <title>Genomic Encyclopedia of Type Strains, Phase IV (KMG-IV): sequencing the most valuable type-strain genomes for metagenomic binning, comparative biology and taxonomic classification.</title>
        <authorList>
            <person name="Goeker M."/>
        </authorList>
    </citation>
    <scope>NUCLEOTIDE SEQUENCE [LARGE SCALE GENOMIC DNA]</scope>
    <source>
        <strain evidence="2 3">DSM 100309</strain>
    </source>
</reference>
<dbReference type="AlphaFoldDB" id="A0A4R3Y9W9"/>
<proteinExistence type="predicted"/>
<dbReference type="RefSeq" id="WP_124945564.1">
    <property type="nucleotide sequence ID" value="NZ_BHVT01000017.1"/>
</dbReference>
<organism evidence="2 3">
    <name type="scientific">Sulfurirhabdus autotrophica</name>
    <dbReference type="NCBI Taxonomy" id="1706046"/>
    <lineage>
        <taxon>Bacteria</taxon>
        <taxon>Pseudomonadati</taxon>
        <taxon>Pseudomonadota</taxon>
        <taxon>Betaproteobacteria</taxon>
        <taxon>Nitrosomonadales</taxon>
        <taxon>Sulfuricellaceae</taxon>
        <taxon>Sulfurirhabdus</taxon>
    </lineage>
</organism>
<dbReference type="Pfam" id="PF21168">
    <property type="entry name" value="FkbO_Hyg5-like_N"/>
    <property type="match status" value="1"/>
</dbReference>
<accession>A0A4R3Y9W9</accession>
<gene>
    <name evidence="2" type="ORF">EDC63_105123</name>
</gene>
<feature type="domain" description="Chorismatase FkbO/Hyg5-like N-terminal" evidence="1">
    <location>
        <begin position="65"/>
        <end position="189"/>
    </location>
</feature>
<dbReference type="SUPFAM" id="SSF55298">
    <property type="entry name" value="YjgF-like"/>
    <property type="match status" value="1"/>
</dbReference>
<name>A0A4R3Y9W9_9PROT</name>
<dbReference type="InterPro" id="IPR049368">
    <property type="entry name" value="FkbO_Hyg5-like_N"/>
</dbReference>
<evidence type="ECO:0000313" key="3">
    <source>
        <dbReference type="Proteomes" id="UP000295367"/>
    </source>
</evidence>
<dbReference type="Proteomes" id="UP000295367">
    <property type="component" value="Unassembled WGS sequence"/>
</dbReference>
<keyword evidence="3" id="KW-1185">Reference proteome</keyword>
<dbReference type="Gene3D" id="3.30.1330.40">
    <property type="entry name" value="RutC-like"/>
    <property type="match status" value="1"/>
</dbReference>
<protein>
    <submittedName>
        <fullName evidence="2">Enamine deaminase RidA (YjgF/YER057c/UK114 family)</fullName>
    </submittedName>
</protein>
<sequence>MMQETSSSIGLHYLSSEQLVSFVKQFHSHILGVVGYGSKNEITQKMGVPAVWVDMPVLNSHSMYEVWTSSEPVTHSNDNGIASTQNEAILYGSFAVHQLPGEDLESATFRAYSSVFDFIDRQGYPHLLRIWHYFPKINAPESGLERYRGFNVGRHEAFTAKGRLIANMTVPAACALGTGSGPLVVYFIAGKQPGKPLENPRQTSAYHYPEQFGPRSPTFSRAILVGTGKDQTLFISGTASIVGHETLHDNDVVNQTRETLVNIQTLFEQAKQAGFDALDHDHQLFLKVYLKNPEDLPLVRDQITKAVGDKSHIIFFQADVCRSDLLIEIEGMVTHSQPVKH</sequence>
<comment type="caution">
    <text evidence="2">The sequence shown here is derived from an EMBL/GenBank/DDBJ whole genome shotgun (WGS) entry which is preliminary data.</text>
</comment>
<evidence type="ECO:0000259" key="1">
    <source>
        <dbReference type="Pfam" id="PF21168"/>
    </source>
</evidence>
<dbReference type="InterPro" id="IPR035959">
    <property type="entry name" value="RutC-like_sf"/>
</dbReference>